<reference evidence="2 3" key="1">
    <citation type="submission" date="2009-11" db="EMBL/GenBank/DDBJ databases">
        <authorList>
            <person name="Weinstock G."/>
            <person name="Sodergren E."/>
            <person name="Clifton S."/>
            <person name="Fulton L."/>
            <person name="Fulton B."/>
            <person name="Courtney L."/>
            <person name="Fronick C."/>
            <person name="Harrison M."/>
            <person name="Strong C."/>
            <person name="Farmer C."/>
            <person name="Delahaunty K."/>
            <person name="Markovic C."/>
            <person name="Hall O."/>
            <person name="Minx P."/>
            <person name="Tomlinson C."/>
            <person name="Mitreva M."/>
            <person name="Nelson J."/>
            <person name="Hou S."/>
            <person name="Wollam A."/>
            <person name="Pepin K.H."/>
            <person name="Johnson M."/>
            <person name="Bhonagiri V."/>
            <person name="Nash W.E."/>
            <person name="Warren W."/>
            <person name="Chinwalla A."/>
            <person name="Mardis E.R."/>
            <person name="Wilson R.K."/>
        </authorList>
    </citation>
    <scope>NUCLEOTIDE SEQUENCE [LARGE SCALE GENOMIC DNA]</scope>
    <source>
        <strain evidence="2 3">F0302</strain>
    </source>
</reference>
<organism evidence="2 3">
    <name type="scientific">Segatella oris F0302</name>
    <dbReference type="NCBI Taxonomy" id="649760"/>
    <lineage>
        <taxon>Bacteria</taxon>
        <taxon>Pseudomonadati</taxon>
        <taxon>Bacteroidota</taxon>
        <taxon>Bacteroidia</taxon>
        <taxon>Bacteroidales</taxon>
        <taxon>Prevotellaceae</taxon>
        <taxon>Segatella</taxon>
    </lineage>
</organism>
<protein>
    <submittedName>
        <fullName evidence="2">Uncharacterized protein</fullName>
    </submittedName>
</protein>
<gene>
    <name evidence="2" type="ORF">HMPREF0971_00456</name>
</gene>
<comment type="caution">
    <text evidence="2">The sequence shown here is derived from an EMBL/GenBank/DDBJ whole genome shotgun (WGS) entry which is preliminary data.</text>
</comment>
<dbReference type="EMBL" id="ACUZ02000004">
    <property type="protein sequence ID" value="EFB33177.1"/>
    <property type="molecule type" value="Genomic_DNA"/>
</dbReference>
<dbReference type="Proteomes" id="UP000004079">
    <property type="component" value="Unassembled WGS sequence"/>
</dbReference>
<dbReference type="HOGENOM" id="CLU_3294387_0_0_10"/>
<sequence length="40" mass="4582">MEQLPLDLFNKILKKADKIILFAFLFVDSCVLKSVILQAD</sequence>
<proteinExistence type="predicted"/>
<accession>D1QNC0</accession>
<evidence type="ECO:0000256" key="1">
    <source>
        <dbReference type="SAM" id="Phobius"/>
    </source>
</evidence>
<dbReference type="STRING" id="649760.HMPREF0971_00456"/>
<feature type="transmembrane region" description="Helical" evidence="1">
    <location>
        <begin position="20"/>
        <end position="39"/>
    </location>
</feature>
<name>D1QNC0_9BACT</name>
<keyword evidence="1" id="KW-0472">Membrane</keyword>
<evidence type="ECO:0000313" key="3">
    <source>
        <dbReference type="Proteomes" id="UP000004079"/>
    </source>
</evidence>
<keyword evidence="1" id="KW-0812">Transmembrane</keyword>
<dbReference type="AlphaFoldDB" id="D1QNC0"/>
<keyword evidence="1" id="KW-1133">Transmembrane helix</keyword>
<evidence type="ECO:0000313" key="2">
    <source>
        <dbReference type="EMBL" id="EFB33177.1"/>
    </source>
</evidence>